<dbReference type="EMBL" id="BAAAUV010000003">
    <property type="protein sequence ID" value="GAA3201786.1"/>
    <property type="molecule type" value="Genomic_DNA"/>
</dbReference>
<dbReference type="Gene3D" id="2.30.110.10">
    <property type="entry name" value="Electron Transport, Fmn-binding Protein, Chain A"/>
    <property type="match status" value="1"/>
</dbReference>
<dbReference type="EC" id="1.4.3.5" evidence="5"/>
<evidence type="ECO:0000256" key="1">
    <source>
        <dbReference type="ARBA" id="ARBA00007301"/>
    </source>
</evidence>
<comment type="caution">
    <text evidence="8">The sequence shown here is derived from an EMBL/GenBank/DDBJ whole genome shotgun (WGS) entry which is preliminary data.</text>
</comment>
<comment type="pathway">
    <text evidence="5">Cofactor metabolism; pyridoxal 5'-phosphate salvage; pyridoxal 5'-phosphate from pyridoxamine 5'-phosphate: step 1/1.</text>
</comment>
<dbReference type="Proteomes" id="UP001501237">
    <property type="component" value="Unassembled WGS sequence"/>
</dbReference>
<proteinExistence type="inferred from homology"/>
<keyword evidence="9" id="KW-1185">Reference proteome</keyword>
<dbReference type="PANTHER" id="PTHR10851">
    <property type="entry name" value="PYRIDOXINE-5-PHOSPHATE OXIDASE"/>
    <property type="match status" value="1"/>
</dbReference>
<dbReference type="InterPro" id="IPR012349">
    <property type="entry name" value="Split_barrel_FMN-bd"/>
</dbReference>
<comment type="function">
    <text evidence="5">Catalyzes the oxidation of either pyridoxine 5'-phosphate (PNP) or pyridoxamine 5'-phosphate (PMP) into pyridoxal 5'-phosphate (PLP).</text>
</comment>
<feature type="binding site" evidence="5">
    <location>
        <position position="109"/>
    </location>
    <ligand>
        <name>FMN</name>
        <dbReference type="ChEBI" id="CHEBI:58210"/>
    </ligand>
</feature>
<dbReference type="Pfam" id="PF10590">
    <property type="entry name" value="PNP_phzG_C"/>
    <property type="match status" value="1"/>
</dbReference>
<feature type="binding site" evidence="5">
    <location>
        <position position="70"/>
    </location>
    <ligand>
        <name>substrate</name>
    </ligand>
</feature>
<organism evidence="8 9">
    <name type="scientific">Actinocorallia longicatena</name>
    <dbReference type="NCBI Taxonomy" id="111803"/>
    <lineage>
        <taxon>Bacteria</taxon>
        <taxon>Bacillati</taxon>
        <taxon>Actinomycetota</taxon>
        <taxon>Actinomycetes</taxon>
        <taxon>Streptosporangiales</taxon>
        <taxon>Thermomonosporaceae</taxon>
        <taxon>Actinocorallia</taxon>
    </lineage>
</organism>
<dbReference type="PIRSF" id="PIRSF000190">
    <property type="entry name" value="Pyd_amn-ph_oxd"/>
    <property type="match status" value="1"/>
</dbReference>
<comment type="cofactor">
    <cofactor evidence="5">
        <name>FMN</name>
        <dbReference type="ChEBI" id="CHEBI:58210"/>
    </cofactor>
    <text evidence="5">Binds 1 FMN per subunit.</text>
</comment>
<evidence type="ECO:0000256" key="2">
    <source>
        <dbReference type="ARBA" id="ARBA00022630"/>
    </source>
</evidence>
<evidence type="ECO:0000313" key="8">
    <source>
        <dbReference type="EMBL" id="GAA3201786.1"/>
    </source>
</evidence>
<feature type="binding site" evidence="5">
    <location>
        <begin position="80"/>
        <end position="81"/>
    </location>
    <ligand>
        <name>FMN</name>
        <dbReference type="ChEBI" id="CHEBI:58210"/>
    </ligand>
</feature>
<protein>
    <recommendedName>
        <fullName evidence="5">Pyridoxine/pyridoxamine 5'-phosphate oxidase</fullName>
        <ecNumber evidence="5">1.4.3.5</ecNumber>
    </recommendedName>
    <alternativeName>
        <fullName evidence="5">PNP/PMP oxidase</fullName>
        <shortName evidence="5">PNPOx</shortName>
    </alternativeName>
    <alternativeName>
        <fullName evidence="5">Pyridoxal 5'-phosphate synthase</fullName>
    </alternativeName>
</protein>
<feature type="binding site" evidence="5">
    <location>
        <begin position="144"/>
        <end position="145"/>
    </location>
    <ligand>
        <name>FMN</name>
        <dbReference type="ChEBI" id="CHEBI:58210"/>
    </ligand>
</feature>
<comment type="subunit">
    <text evidence="5">Homodimer.</text>
</comment>
<keyword evidence="4 5" id="KW-0560">Oxidoreductase</keyword>
<feature type="domain" description="Pyridoxamine 5'-phosphate oxidase N-terminal" evidence="6">
    <location>
        <begin position="39"/>
        <end position="163"/>
    </location>
</feature>
<dbReference type="Pfam" id="PF01243">
    <property type="entry name" value="PNPOx_N"/>
    <property type="match status" value="1"/>
</dbReference>
<dbReference type="InterPro" id="IPR019740">
    <property type="entry name" value="Pyridox_Oxase_CS"/>
</dbReference>
<comment type="similarity">
    <text evidence="1 5">Belongs to the pyridoxamine 5'-phosphate oxidase family.</text>
</comment>
<dbReference type="SUPFAM" id="SSF50475">
    <property type="entry name" value="FMN-binding split barrel"/>
    <property type="match status" value="1"/>
</dbReference>
<comment type="pathway">
    <text evidence="5">Cofactor metabolism; pyridoxal 5'-phosphate salvage; pyridoxal 5'-phosphate from pyridoxine 5'-phosphate: step 1/1.</text>
</comment>
<dbReference type="InterPro" id="IPR000659">
    <property type="entry name" value="Pyridox_Oxase"/>
</dbReference>
<feature type="binding site" evidence="5">
    <location>
        <begin position="196"/>
        <end position="198"/>
    </location>
    <ligand>
        <name>substrate</name>
    </ligand>
</feature>
<reference evidence="9" key="1">
    <citation type="journal article" date="2019" name="Int. J. Syst. Evol. Microbiol.">
        <title>The Global Catalogue of Microorganisms (GCM) 10K type strain sequencing project: providing services to taxonomists for standard genome sequencing and annotation.</title>
        <authorList>
            <consortium name="The Broad Institute Genomics Platform"/>
            <consortium name="The Broad Institute Genome Sequencing Center for Infectious Disease"/>
            <person name="Wu L."/>
            <person name="Ma J."/>
        </authorList>
    </citation>
    <scope>NUCLEOTIDE SEQUENCE [LARGE SCALE GENOMIC DNA]</scope>
    <source>
        <strain evidence="9">JCM 9377</strain>
    </source>
</reference>
<feature type="binding site" evidence="5">
    <location>
        <position position="131"/>
    </location>
    <ligand>
        <name>substrate</name>
    </ligand>
</feature>
<feature type="binding site" evidence="5">
    <location>
        <position position="190"/>
    </location>
    <ligand>
        <name>FMN</name>
        <dbReference type="ChEBI" id="CHEBI:58210"/>
    </ligand>
</feature>
<keyword evidence="5" id="KW-0664">Pyridoxine biosynthesis</keyword>
<gene>
    <name evidence="5 8" type="primary">pdxH</name>
    <name evidence="8" type="ORF">GCM10010468_15170</name>
</gene>
<comment type="catalytic activity">
    <reaction evidence="5">
        <text>pyridoxamine 5'-phosphate + O2 + H2O = pyridoxal 5'-phosphate + H2O2 + NH4(+)</text>
        <dbReference type="Rhea" id="RHEA:15817"/>
        <dbReference type="ChEBI" id="CHEBI:15377"/>
        <dbReference type="ChEBI" id="CHEBI:15379"/>
        <dbReference type="ChEBI" id="CHEBI:16240"/>
        <dbReference type="ChEBI" id="CHEBI:28938"/>
        <dbReference type="ChEBI" id="CHEBI:58451"/>
        <dbReference type="ChEBI" id="CHEBI:597326"/>
        <dbReference type="EC" id="1.4.3.5"/>
    </reaction>
</comment>
<comment type="catalytic activity">
    <reaction evidence="5">
        <text>pyridoxine 5'-phosphate + O2 = pyridoxal 5'-phosphate + H2O2</text>
        <dbReference type="Rhea" id="RHEA:15149"/>
        <dbReference type="ChEBI" id="CHEBI:15379"/>
        <dbReference type="ChEBI" id="CHEBI:16240"/>
        <dbReference type="ChEBI" id="CHEBI:58589"/>
        <dbReference type="ChEBI" id="CHEBI:597326"/>
        <dbReference type="EC" id="1.4.3.5"/>
    </reaction>
</comment>
<feature type="binding site" evidence="5">
    <location>
        <position position="127"/>
    </location>
    <ligand>
        <name>substrate</name>
    </ligand>
</feature>
<feature type="binding site" evidence="5">
    <location>
        <position position="86"/>
    </location>
    <ligand>
        <name>FMN</name>
        <dbReference type="ChEBI" id="CHEBI:58210"/>
    </ligand>
</feature>
<evidence type="ECO:0000256" key="5">
    <source>
        <dbReference type="HAMAP-Rule" id="MF_01629"/>
    </source>
</evidence>
<dbReference type="NCBIfam" id="NF004231">
    <property type="entry name" value="PRK05679.1"/>
    <property type="match status" value="1"/>
</dbReference>
<name>A0ABP6Q2N4_9ACTN</name>
<keyword evidence="3 5" id="KW-0288">FMN</keyword>
<feature type="binding site" evidence="5">
    <location>
        <begin position="65"/>
        <end position="70"/>
    </location>
    <ligand>
        <name>FMN</name>
        <dbReference type="ChEBI" id="CHEBI:58210"/>
    </ligand>
</feature>
<dbReference type="PANTHER" id="PTHR10851:SF0">
    <property type="entry name" value="PYRIDOXINE-5'-PHOSPHATE OXIDASE"/>
    <property type="match status" value="1"/>
</dbReference>
<feature type="binding site" evidence="5">
    <location>
        <position position="135"/>
    </location>
    <ligand>
        <name>substrate</name>
    </ligand>
</feature>
<evidence type="ECO:0000256" key="4">
    <source>
        <dbReference type="ARBA" id="ARBA00023002"/>
    </source>
</evidence>
<evidence type="ECO:0000256" key="3">
    <source>
        <dbReference type="ARBA" id="ARBA00022643"/>
    </source>
</evidence>
<keyword evidence="2 5" id="KW-0285">Flavoprotein</keyword>
<sequence>MDRSPADPAALRESYEDGELVESVAPPEPFSLFTGWFADAVGAGLPDPNAMVLSTATAAGEPHARTVLLKGFGADGFRFFTNHTSRKGLDLAENPRASLLFPWHARQRQVIVNGTVERLPQAETAEYFHSRPHGSQLGAWASHQSTVVSSREELEKRFTEIEARWPEKDSVPVPDFWGGYLVVPTTVEFWQGRKNRLHDRLRYRRDDGAWILERLSP</sequence>
<evidence type="ECO:0000313" key="9">
    <source>
        <dbReference type="Proteomes" id="UP001501237"/>
    </source>
</evidence>
<dbReference type="HAMAP" id="MF_01629">
    <property type="entry name" value="PdxH"/>
    <property type="match status" value="1"/>
</dbReference>
<feature type="domain" description="Pyridoxine 5'-phosphate oxidase dimerisation C-terminal" evidence="7">
    <location>
        <begin position="177"/>
        <end position="217"/>
    </location>
</feature>
<evidence type="ECO:0000259" key="7">
    <source>
        <dbReference type="Pfam" id="PF10590"/>
    </source>
</evidence>
<accession>A0ABP6Q2N4</accession>
<feature type="binding site" evidence="5">
    <location>
        <position position="200"/>
    </location>
    <ligand>
        <name>FMN</name>
        <dbReference type="ChEBI" id="CHEBI:58210"/>
    </ligand>
</feature>
<dbReference type="InterPro" id="IPR019576">
    <property type="entry name" value="Pyridoxamine_oxidase_dimer_C"/>
</dbReference>
<dbReference type="InterPro" id="IPR011576">
    <property type="entry name" value="Pyridox_Oxase_N"/>
</dbReference>
<evidence type="ECO:0000259" key="6">
    <source>
        <dbReference type="Pfam" id="PF01243"/>
    </source>
</evidence>
<feature type="binding site" evidence="5">
    <location>
        <position position="87"/>
    </location>
    <ligand>
        <name>FMN</name>
        <dbReference type="ChEBI" id="CHEBI:58210"/>
    </ligand>
</feature>
<dbReference type="PROSITE" id="PS01064">
    <property type="entry name" value="PYRIDOX_OXIDASE"/>
    <property type="match status" value="1"/>
</dbReference>
<dbReference type="NCBIfam" id="TIGR00558">
    <property type="entry name" value="pdxH"/>
    <property type="match status" value="1"/>
</dbReference>